<feature type="compositionally biased region" description="Polar residues" evidence="1">
    <location>
        <begin position="142"/>
        <end position="152"/>
    </location>
</feature>
<proteinExistence type="predicted"/>
<name>A0A9W8EDC7_9FUNG</name>
<keyword evidence="3" id="KW-1185">Reference proteome</keyword>
<evidence type="ECO:0000256" key="1">
    <source>
        <dbReference type="SAM" id="MobiDB-lite"/>
    </source>
</evidence>
<sequence length="293" mass="33559">MRVPFVVVITTSLLMVYTAAFLDQLGFSKTDLSRTEYKQLKQYYRQSTQKFLENSELPPTHFVPRPTLSNEEMEQIRLKYGSTRDVGALLRKYTDQRYSPYYTKAMSKAGRLSRDLGISLMRYYGNHANPSGSLASRPPSVVSETETLSTNPSTPPLNPANHTPRPSSSATHLASAASSSAQVTQSLHPDRTNDQGITEKWDEDEQRYLPFDEWYEKQRRKNRQKRVHILGHDVIVPSLGQSSTYQSYTDWKDDLPNTLYKKKGEWLKMMQQVQHRPSGDQSSDQDASRRKSA</sequence>
<feature type="compositionally biased region" description="Polar residues" evidence="1">
    <location>
        <begin position="271"/>
        <end position="285"/>
    </location>
</feature>
<dbReference type="AlphaFoldDB" id="A0A9W8EDC7"/>
<evidence type="ECO:0000313" key="3">
    <source>
        <dbReference type="Proteomes" id="UP001151582"/>
    </source>
</evidence>
<feature type="compositionally biased region" description="Low complexity" evidence="1">
    <location>
        <begin position="167"/>
        <end position="181"/>
    </location>
</feature>
<evidence type="ECO:0000313" key="2">
    <source>
        <dbReference type="EMBL" id="KAJ1979873.1"/>
    </source>
</evidence>
<feature type="region of interest" description="Disordered" evidence="1">
    <location>
        <begin position="128"/>
        <end position="201"/>
    </location>
</feature>
<organism evidence="2 3">
    <name type="scientific">Dimargaris verticillata</name>
    <dbReference type="NCBI Taxonomy" id="2761393"/>
    <lineage>
        <taxon>Eukaryota</taxon>
        <taxon>Fungi</taxon>
        <taxon>Fungi incertae sedis</taxon>
        <taxon>Zoopagomycota</taxon>
        <taxon>Kickxellomycotina</taxon>
        <taxon>Dimargaritomycetes</taxon>
        <taxon>Dimargaritales</taxon>
        <taxon>Dimargaritaceae</taxon>
        <taxon>Dimargaris</taxon>
    </lineage>
</organism>
<feature type="compositionally biased region" description="Basic and acidic residues" evidence="1">
    <location>
        <begin position="188"/>
        <end position="200"/>
    </location>
</feature>
<accession>A0A9W8EDC7</accession>
<dbReference type="Proteomes" id="UP001151582">
    <property type="component" value="Unassembled WGS sequence"/>
</dbReference>
<feature type="region of interest" description="Disordered" evidence="1">
    <location>
        <begin position="270"/>
        <end position="293"/>
    </location>
</feature>
<dbReference type="EMBL" id="JANBQB010000197">
    <property type="protein sequence ID" value="KAJ1979873.1"/>
    <property type="molecule type" value="Genomic_DNA"/>
</dbReference>
<comment type="caution">
    <text evidence="2">The sequence shown here is derived from an EMBL/GenBank/DDBJ whole genome shotgun (WGS) entry which is preliminary data.</text>
</comment>
<protein>
    <submittedName>
        <fullName evidence="2">Uncharacterized protein</fullName>
    </submittedName>
</protein>
<gene>
    <name evidence="2" type="ORF">H4R34_002667</name>
</gene>
<reference evidence="2" key="1">
    <citation type="submission" date="2022-07" db="EMBL/GenBank/DDBJ databases">
        <title>Phylogenomic reconstructions and comparative analyses of Kickxellomycotina fungi.</title>
        <authorList>
            <person name="Reynolds N.K."/>
            <person name="Stajich J.E."/>
            <person name="Barry K."/>
            <person name="Grigoriev I.V."/>
            <person name="Crous P."/>
            <person name="Smith M.E."/>
        </authorList>
    </citation>
    <scope>NUCLEOTIDE SEQUENCE</scope>
    <source>
        <strain evidence="2">RSA 567</strain>
    </source>
</reference>
<dbReference type="OrthoDB" id="10392828at2759"/>